<protein>
    <submittedName>
        <fullName evidence="2">Uncharacterized protein</fullName>
    </submittedName>
</protein>
<keyword evidence="1" id="KW-0472">Membrane</keyword>
<feature type="transmembrane region" description="Helical" evidence="1">
    <location>
        <begin position="69"/>
        <end position="95"/>
    </location>
</feature>
<keyword evidence="1" id="KW-1133">Transmembrane helix</keyword>
<comment type="caution">
    <text evidence="2">The sequence shown here is derived from an EMBL/GenBank/DDBJ whole genome shotgun (WGS) entry which is preliminary data.</text>
</comment>
<evidence type="ECO:0000313" key="3">
    <source>
        <dbReference type="Proteomes" id="UP001396334"/>
    </source>
</evidence>
<keyword evidence="3" id="KW-1185">Reference proteome</keyword>
<keyword evidence="1" id="KW-0812">Transmembrane</keyword>
<name>A0ABR2RMF3_9ROSI</name>
<dbReference type="EMBL" id="JBBPBN010000021">
    <property type="protein sequence ID" value="KAK9014113.1"/>
    <property type="molecule type" value="Genomic_DNA"/>
</dbReference>
<proteinExistence type="predicted"/>
<sequence>MITKPKKCTDDVSNEYLHSGVVHPPASLQQTRIKSERTTTASSIVDRLPFSKLYPYDTHVLLLPMHVGVAAALLAGDTVITAVLVVAVSVSAALVSMESERMVVALASERVGVGLELSSTVVVVAVVSLGRVETLAIKEIKDK</sequence>
<organism evidence="2 3">
    <name type="scientific">Hibiscus sabdariffa</name>
    <name type="common">roselle</name>
    <dbReference type="NCBI Taxonomy" id="183260"/>
    <lineage>
        <taxon>Eukaryota</taxon>
        <taxon>Viridiplantae</taxon>
        <taxon>Streptophyta</taxon>
        <taxon>Embryophyta</taxon>
        <taxon>Tracheophyta</taxon>
        <taxon>Spermatophyta</taxon>
        <taxon>Magnoliopsida</taxon>
        <taxon>eudicotyledons</taxon>
        <taxon>Gunneridae</taxon>
        <taxon>Pentapetalae</taxon>
        <taxon>rosids</taxon>
        <taxon>malvids</taxon>
        <taxon>Malvales</taxon>
        <taxon>Malvaceae</taxon>
        <taxon>Malvoideae</taxon>
        <taxon>Hibiscus</taxon>
    </lineage>
</organism>
<evidence type="ECO:0000256" key="1">
    <source>
        <dbReference type="SAM" id="Phobius"/>
    </source>
</evidence>
<gene>
    <name evidence="2" type="ORF">V6N11_005283</name>
</gene>
<accession>A0ABR2RMF3</accession>
<dbReference type="Proteomes" id="UP001396334">
    <property type="component" value="Unassembled WGS sequence"/>
</dbReference>
<evidence type="ECO:0000313" key="2">
    <source>
        <dbReference type="EMBL" id="KAK9014113.1"/>
    </source>
</evidence>
<reference evidence="2 3" key="1">
    <citation type="journal article" date="2024" name="G3 (Bethesda)">
        <title>Genome assembly of Hibiscus sabdariffa L. provides insights into metabolisms of medicinal natural products.</title>
        <authorList>
            <person name="Kim T."/>
        </authorList>
    </citation>
    <scope>NUCLEOTIDE SEQUENCE [LARGE SCALE GENOMIC DNA]</scope>
    <source>
        <strain evidence="2">TK-2024</strain>
        <tissue evidence="2">Old leaves</tissue>
    </source>
</reference>